<organism evidence="6 7">
    <name type="scientific">Staphylococcus lugdunensis</name>
    <dbReference type="NCBI Taxonomy" id="28035"/>
    <lineage>
        <taxon>Bacteria</taxon>
        <taxon>Bacillati</taxon>
        <taxon>Bacillota</taxon>
        <taxon>Bacilli</taxon>
        <taxon>Bacillales</taxon>
        <taxon>Staphylococcaceae</taxon>
        <taxon>Staphylococcus</taxon>
    </lineage>
</organism>
<dbReference type="Gene3D" id="1.10.1660.10">
    <property type="match status" value="1"/>
</dbReference>
<dbReference type="InterPro" id="IPR009061">
    <property type="entry name" value="DNA-bd_dom_put_sf"/>
</dbReference>
<dbReference type="PRINTS" id="PR00040">
    <property type="entry name" value="HTHMERR"/>
</dbReference>
<dbReference type="SMART" id="SM00422">
    <property type="entry name" value="HTH_MERR"/>
    <property type="match status" value="1"/>
</dbReference>
<dbReference type="GO" id="GO:0003677">
    <property type="term" value="F:DNA binding"/>
    <property type="evidence" value="ECO:0007669"/>
    <property type="project" value="UniProtKB-KW"/>
</dbReference>
<evidence type="ECO:0000313" key="6">
    <source>
        <dbReference type="EMBL" id="KXA39350.1"/>
    </source>
</evidence>
<protein>
    <submittedName>
        <fullName evidence="6">Transcriptional regulator, MerR family</fullName>
    </submittedName>
</protein>
<dbReference type="InterPro" id="IPR000551">
    <property type="entry name" value="MerR-type_HTH_dom"/>
</dbReference>
<sequence>MVKICWKGDSMKTIKEVSNETGLSPHTIRFYEKEGLINIPRNKQGIRIFNEITMDTLMAIAHYRNVGMSLQDIKQIMKEFHNHQLSTQLLNNTLTKLDTQINELISTREYLVKKIQIHQHLAELQKNGYTEKVRYEAYVALRKDEKGDD</sequence>
<keyword evidence="1" id="KW-0678">Repressor</keyword>
<reference evidence="6 7" key="1">
    <citation type="submission" date="2016-01" db="EMBL/GenBank/DDBJ databases">
        <authorList>
            <person name="Mitreva M."/>
            <person name="Pepin K.H."/>
            <person name="Mihindukulasuriya K.A."/>
            <person name="Fulton R."/>
            <person name="Fronick C."/>
            <person name="O'Laughlin M."/>
            <person name="Miner T."/>
            <person name="Herter B."/>
            <person name="Rosa B.A."/>
            <person name="Cordes M."/>
            <person name="Tomlinson C."/>
            <person name="Wollam A."/>
            <person name="Palsikar V.B."/>
            <person name="Mardis E.R."/>
            <person name="Wilson R.K."/>
        </authorList>
    </citation>
    <scope>NUCLEOTIDE SEQUENCE [LARGE SCALE GENOMIC DNA]</scope>
    <source>
        <strain evidence="6 7">MJR7738</strain>
    </source>
</reference>
<dbReference type="EMBL" id="LRQI01000027">
    <property type="protein sequence ID" value="KXA39350.1"/>
    <property type="molecule type" value="Genomic_DNA"/>
</dbReference>
<dbReference type="PANTHER" id="PTHR30204">
    <property type="entry name" value="REDOX-CYCLING DRUG-SENSING TRANSCRIPTIONAL ACTIVATOR SOXR"/>
    <property type="match status" value="1"/>
</dbReference>
<dbReference type="PROSITE" id="PS50937">
    <property type="entry name" value="HTH_MERR_2"/>
    <property type="match status" value="1"/>
</dbReference>
<evidence type="ECO:0000256" key="3">
    <source>
        <dbReference type="ARBA" id="ARBA00023125"/>
    </source>
</evidence>
<dbReference type="Proteomes" id="UP000070063">
    <property type="component" value="Unassembled WGS sequence"/>
</dbReference>
<gene>
    <name evidence="6" type="ORF">HMPREF3225_00712</name>
</gene>
<evidence type="ECO:0000256" key="4">
    <source>
        <dbReference type="ARBA" id="ARBA00023163"/>
    </source>
</evidence>
<dbReference type="SUPFAM" id="SSF46955">
    <property type="entry name" value="Putative DNA-binding domain"/>
    <property type="match status" value="1"/>
</dbReference>
<proteinExistence type="predicted"/>
<evidence type="ECO:0000256" key="2">
    <source>
        <dbReference type="ARBA" id="ARBA00023015"/>
    </source>
</evidence>
<dbReference type="PANTHER" id="PTHR30204:SF69">
    <property type="entry name" value="MERR-FAMILY TRANSCRIPTIONAL REGULATOR"/>
    <property type="match status" value="1"/>
</dbReference>
<name>A0ABD4EH56_STALU</name>
<accession>A0ABD4EH56</accession>
<evidence type="ECO:0000256" key="1">
    <source>
        <dbReference type="ARBA" id="ARBA00022491"/>
    </source>
</evidence>
<evidence type="ECO:0000313" key="7">
    <source>
        <dbReference type="Proteomes" id="UP000070063"/>
    </source>
</evidence>
<feature type="domain" description="HTH merR-type" evidence="5">
    <location>
        <begin position="11"/>
        <end position="79"/>
    </location>
</feature>
<keyword evidence="3" id="KW-0238">DNA-binding</keyword>
<dbReference type="AlphaFoldDB" id="A0ABD4EH56"/>
<comment type="caution">
    <text evidence="6">The sequence shown here is derived from an EMBL/GenBank/DDBJ whole genome shotgun (WGS) entry which is preliminary data.</text>
</comment>
<dbReference type="InterPro" id="IPR047057">
    <property type="entry name" value="MerR_fam"/>
</dbReference>
<evidence type="ECO:0000259" key="5">
    <source>
        <dbReference type="PROSITE" id="PS50937"/>
    </source>
</evidence>
<keyword evidence="2" id="KW-0805">Transcription regulation</keyword>
<dbReference type="Pfam" id="PF13411">
    <property type="entry name" value="MerR_1"/>
    <property type="match status" value="1"/>
</dbReference>
<keyword evidence="4" id="KW-0804">Transcription</keyword>